<dbReference type="EC" id="2.7.4.9" evidence="2 10"/>
<comment type="similarity">
    <text evidence="1 10">Belongs to the thymidylate kinase family.</text>
</comment>
<dbReference type="InterPro" id="IPR027417">
    <property type="entry name" value="P-loop_NTPase"/>
</dbReference>
<keyword evidence="11" id="KW-1133">Transmembrane helix</keyword>
<accession>A0ABY5WDE3</accession>
<keyword evidence="11" id="KW-0472">Membrane</keyword>
<dbReference type="EMBL" id="CP073720">
    <property type="protein sequence ID" value="UWP87301.1"/>
    <property type="molecule type" value="Genomic_DNA"/>
</dbReference>
<feature type="transmembrane region" description="Helical" evidence="11">
    <location>
        <begin position="159"/>
        <end position="188"/>
    </location>
</feature>
<keyword evidence="14" id="KW-1185">Reference proteome</keyword>
<dbReference type="CDD" id="cd06173">
    <property type="entry name" value="MFS_MefA_like"/>
    <property type="match status" value="1"/>
</dbReference>
<evidence type="ECO:0000256" key="11">
    <source>
        <dbReference type="SAM" id="Phobius"/>
    </source>
</evidence>
<keyword evidence="11" id="KW-0812">Transmembrane</keyword>
<reference evidence="13" key="2">
    <citation type="submission" date="2022-09" db="EMBL/GenBank/DDBJ databases">
        <title>Biosynthetic gene clusters of Dactylosporangioum fulvum.</title>
        <authorList>
            <person name="Caradec T."/>
        </authorList>
    </citation>
    <scope>NUCLEOTIDE SEQUENCE</scope>
    <source>
        <strain evidence="13">NRRL B-16292</strain>
    </source>
</reference>
<keyword evidence="6 10" id="KW-0547">Nucleotide-binding</keyword>
<dbReference type="InterPro" id="IPR011701">
    <property type="entry name" value="MFS"/>
</dbReference>
<dbReference type="Pfam" id="PF07690">
    <property type="entry name" value="MFS_1"/>
    <property type="match status" value="1"/>
</dbReference>
<evidence type="ECO:0000256" key="9">
    <source>
        <dbReference type="ARBA" id="ARBA00048743"/>
    </source>
</evidence>
<dbReference type="PANTHER" id="PTHR10344">
    <property type="entry name" value="THYMIDYLATE KINASE"/>
    <property type="match status" value="1"/>
</dbReference>
<feature type="transmembrane region" description="Helical" evidence="11">
    <location>
        <begin position="287"/>
        <end position="307"/>
    </location>
</feature>
<feature type="transmembrane region" description="Helical" evidence="11">
    <location>
        <begin position="422"/>
        <end position="439"/>
    </location>
</feature>
<proteinExistence type="inferred from homology"/>
<dbReference type="HAMAP" id="MF_00165">
    <property type="entry name" value="Thymidylate_kinase"/>
    <property type="match status" value="1"/>
</dbReference>
<evidence type="ECO:0000256" key="5">
    <source>
        <dbReference type="ARBA" id="ARBA00022727"/>
    </source>
</evidence>
<feature type="transmembrane region" description="Helical" evidence="11">
    <location>
        <begin position="24"/>
        <end position="47"/>
    </location>
</feature>
<keyword evidence="5 10" id="KW-0545">Nucleotide biosynthesis</keyword>
<evidence type="ECO:0000256" key="1">
    <source>
        <dbReference type="ARBA" id="ARBA00009776"/>
    </source>
</evidence>
<evidence type="ECO:0000256" key="10">
    <source>
        <dbReference type="HAMAP-Rule" id="MF_00165"/>
    </source>
</evidence>
<dbReference type="SUPFAM" id="SSF103473">
    <property type="entry name" value="MFS general substrate transporter"/>
    <property type="match status" value="1"/>
</dbReference>
<name>A0ABY5WDE3_9ACTN</name>
<feature type="transmembrane region" description="Helical" evidence="11">
    <location>
        <begin position="118"/>
        <end position="139"/>
    </location>
</feature>
<dbReference type="InterPro" id="IPR039430">
    <property type="entry name" value="Thymidylate_kin-like_dom"/>
</dbReference>
<keyword evidence="4 10" id="KW-0808">Transferase</keyword>
<dbReference type="SUPFAM" id="SSF52540">
    <property type="entry name" value="P-loop containing nucleoside triphosphate hydrolases"/>
    <property type="match status" value="1"/>
</dbReference>
<evidence type="ECO:0000256" key="8">
    <source>
        <dbReference type="ARBA" id="ARBA00022840"/>
    </source>
</evidence>
<evidence type="ECO:0000313" key="13">
    <source>
        <dbReference type="EMBL" id="UWP87301.1"/>
    </source>
</evidence>
<feature type="transmembrane region" description="Helical" evidence="11">
    <location>
        <begin position="319"/>
        <end position="337"/>
    </location>
</feature>
<feature type="transmembrane region" description="Helical" evidence="11">
    <location>
        <begin position="200"/>
        <end position="220"/>
    </location>
</feature>
<comment type="catalytic activity">
    <reaction evidence="9 10">
        <text>dTMP + ATP = dTDP + ADP</text>
        <dbReference type="Rhea" id="RHEA:13517"/>
        <dbReference type="ChEBI" id="CHEBI:30616"/>
        <dbReference type="ChEBI" id="CHEBI:58369"/>
        <dbReference type="ChEBI" id="CHEBI:63528"/>
        <dbReference type="ChEBI" id="CHEBI:456216"/>
        <dbReference type="EC" id="2.7.4.9"/>
    </reaction>
</comment>
<organism evidence="13 14">
    <name type="scientific">Dactylosporangium fulvum</name>
    <dbReference type="NCBI Taxonomy" id="53359"/>
    <lineage>
        <taxon>Bacteria</taxon>
        <taxon>Bacillati</taxon>
        <taxon>Actinomycetota</taxon>
        <taxon>Actinomycetes</taxon>
        <taxon>Micromonosporales</taxon>
        <taxon>Micromonosporaceae</taxon>
        <taxon>Dactylosporangium</taxon>
    </lineage>
</organism>
<sequence length="714" mass="74853">MASSDLSGLGELKAVLRIRAFRRLWAVLGFSSLGDWLGLLAAATFAAAQVSNSTAQGVAFGSVIAVRLLPALILGPVAGVFADRFDRRYTMVVSDLLRFLFFASIPAAALIVDDGALVVAWTAIATFVIETVAMIWTPAKEAAVPNLLPRARLETANQLTLATTYGLTPVAAATVLIGLQWLVAALFGADGPRWAEPSNLALWFNALTFLATALTVFFGIKEISGRRTAGVERRPGMLREFSQGWAFVSRTPLVRGLVLGIFGAFAGGGVVVGTAKFYAVSLSAGDAAFYLLFGVLFLGLGIGIAAGPRLVGALSRRRWFGLSIILAAGSVLILALATHLTIAVAGALLVGVGAGMAFLSGTTLLGGEVTDAMRGRAFAFVQTGTRVVLMLTISLSSVIVGAGGTRTLNLGITQVDVSSTRPLLALAGVFGVIAGVFALRQMDDKKGVPIVADLIGSIRGRPLSPAEPKAAQGLFIVFEGGEGAGKSTQVQQLADALRKIGRDVVVTHEPGATPVGSRIRSLVLDPPERNGDVVTPRAEALLYAADRAHHVASVVRPALNRGAVVISDRYVDSSLAYQGAGRTLPVDEVSWLSKWATGGLKPDLVVLLDLDPAIGLERAGKRGAADRLESESLAFHERVRYAFLDLASADPSRYLVLDATNPVDALAAGVLQRVRHLMPAVESELEEVLEDVAETVTALTGSELTGPEERGSRV</sequence>
<evidence type="ECO:0000256" key="7">
    <source>
        <dbReference type="ARBA" id="ARBA00022777"/>
    </source>
</evidence>
<dbReference type="Pfam" id="PF02223">
    <property type="entry name" value="Thymidylate_kin"/>
    <property type="match status" value="1"/>
</dbReference>
<dbReference type="GO" id="GO:0004798">
    <property type="term" value="F:dTMP kinase activity"/>
    <property type="evidence" value="ECO:0007669"/>
    <property type="project" value="UniProtKB-EC"/>
</dbReference>
<feature type="transmembrane region" description="Helical" evidence="11">
    <location>
        <begin position="59"/>
        <end position="82"/>
    </location>
</feature>
<dbReference type="CDD" id="cd01672">
    <property type="entry name" value="TMPK"/>
    <property type="match status" value="1"/>
</dbReference>
<evidence type="ECO:0000256" key="6">
    <source>
        <dbReference type="ARBA" id="ARBA00022741"/>
    </source>
</evidence>
<evidence type="ECO:0000256" key="4">
    <source>
        <dbReference type="ARBA" id="ARBA00022679"/>
    </source>
</evidence>
<protein>
    <recommendedName>
        <fullName evidence="3 10">Thymidylate kinase</fullName>
        <ecNumber evidence="2 10">2.7.4.9</ecNumber>
    </recommendedName>
    <alternativeName>
        <fullName evidence="10">dTMP kinase</fullName>
    </alternativeName>
</protein>
<dbReference type="NCBIfam" id="TIGR00041">
    <property type="entry name" value="DTMP_kinase"/>
    <property type="match status" value="1"/>
</dbReference>
<reference evidence="13" key="1">
    <citation type="submission" date="2021-04" db="EMBL/GenBank/DDBJ databases">
        <authorList>
            <person name="Hartkoorn R.C."/>
            <person name="Beaudoing E."/>
            <person name="Hot D."/>
        </authorList>
    </citation>
    <scope>NUCLEOTIDE SEQUENCE</scope>
    <source>
        <strain evidence="13">NRRL B-16292</strain>
    </source>
</reference>
<feature type="transmembrane region" description="Helical" evidence="11">
    <location>
        <begin position="89"/>
        <end position="112"/>
    </location>
</feature>
<dbReference type="Proteomes" id="UP001059617">
    <property type="component" value="Chromosome"/>
</dbReference>
<dbReference type="Gene3D" id="1.20.1250.20">
    <property type="entry name" value="MFS general substrate transporter like domains"/>
    <property type="match status" value="1"/>
</dbReference>
<feature type="binding site" evidence="10">
    <location>
        <begin position="480"/>
        <end position="487"/>
    </location>
    <ligand>
        <name>ATP</name>
        <dbReference type="ChEBI" id="CHEBI:30616"/>
    </ligand>
</feature>
<dbReference type="InterPro" id="IPR018095">
    <property type="entry name" value="Thymidylate_kin_CS"/>
</dbReference>
<feature type="domain" description="Thymidylate kinase-like" evidence="12">
    <location>
        <begin position="478"/>
        <end position="666"/>
    </location>
</feature>
<evidence type="ECO:0000259" key="12">
    <source>
        <dbReference type="Pfam" id="PF02223"/>
    </source>
</evidence>
<keyword evidence="8 10" id="KW-0067">ATP-binding</keyword>
<evidence type="ECO:0000256" key="3">
    <source>
        <dbReference type="ARBA" id="ARBA00017144"/>
    </source>
</evidence>
<dbReference type="PROSITE" id="PS01331">
    <property type="entry name" value="THYMIDYLATE_KINASE"/>
    <property type="match status" value="1"/>
</dbReference>
<dbReference type="PANTHER" id="PTHR10344:SF4">
    <property type="entry name" value="UMP-CMP KINASE 2, MITOCHONDRIAL"/>
    <property type="match status" value="1"/>
</dbReference>
<keyword evidence="7 10" id="KW-0418">Kinase</keyword>
<dbReference type="InterPro" id="IPR018094">
    <property type="entry name" value="Thymidylate_kinase"/>
</dbReference>
<feature type="transmembrane region" description="Helical" evidence="11">
    <location>
        <begin position="253"/>
        <end position="275"/>
    </location>
</feature>
<gene>
    <name evidence="10 13" type="primary">tmk</name>
    <name evidence="13" type="ORF">Dfulv_03740</name>
</gene>
<feature type="transmembrane region" description="Helical" evidence="11">
    <location>
        <begin position="377"/>
        <end position="402"/>
    </location>
</feature>
<dbReference type="InterPro" id="IPR036259">
    <property type="entry name" value="MFS_trans_sf"/>
</dbReference>
<comment type="function">
    <text evidence="10">Phosphorylation of dTMP to form dTDP in both de novo and salvage pathways of dTTP synthesis.</text>
</comment>
<evidence type="ECO:0000313" key="14">
    <source>
        <dbReference type="Proteomes" id="UP001059617"/>
    </source>
</evidence>
<evidence type="ECO:0000256" key="2">
    <source>
        <dbReference type="ARBA" id="ARBA00012980"/>
    </source>
</evidence>
<dbReference type="Gene3D" id="3.40.50.300">
    <property type="entry name" value="P-loop containing nucleotide triphosphate hydrolases"/>
    <property type="match status" value="1"/>
</dbReference>
<feature type="transmembrane region" description="Helical" evidence="11">
    <location>
        <begin position="343"/>
        <end position="365"/>
    </location>
</feature>